<evidence type="ECO:0000313" key="2">
    <source>
        <dbReference type="EMBL" id="MCU7554350.1"/>
    </source>
</evidence>
<dbReference type="InterPro" id="IPR007139">
    <property type="entry name" value="DUF349"/>
</dbReference>
<evidence type="ECO:0000313" key="3">
    <source>
        <dbReference type="Proteomes" id="UP001209257"/>
    </source>
</evidence>
<dbReference type="Proteomes" id="UP001209257">
    <property type="component" value="Unassembled WGS sequence"/>
</dbReference>
<sequence>MIFSRILTPPHKSKDPAKRIKAVESLSAAKPADKSVLHELAFNDADADVSLAALHKLDSFALWQKMSQIARNDKVQRTARGKVESALFDANALNDAERKTFLLESAPVELTLRVLNQHPALVDDHGFIRQLVNKVGRANFTEQVLIAADDAGLTRALLSTESDPRWLTRLSKKLKNADSQAFIEEKLSAIREAQDRPVQIERDATLVLSKLWALIEKSDFPDVQEQHQELVREFDELAVSFDCLDTETRAELDGKYRRIGEQVSRHLQTLEPQWRQQREAERSAQAIEAAQTALKTAREAVDWLYQTRLHEATLAEVEEVSNKVRRLEGESDVLASIQPQPAIMKKVVAAQQSLTKQLDDFSAQQQQAVKALDVLTEMEKLTDTGGSYEQDYLPLTERWRELTTGLHAIPPEWQQRRRTCQHHWQKHNEQHKAEMQQAVKQCRKHLNAVDNLIASGRFRAAMSRFEKLQNTFNDLPEAERQRLSKRYGQAEEAVSRLEGWQHYLAAPRRPELISQARELAASPVTNVHERVESIRYLRKQWQSLHLSGNEDDVEAETFNAVLEEAFAPCREYYAKQEQLRQDAAEQRTELVNAARELSESTAENTAELAASVEKLRQKWRQAGNIDRQQYQQLKSEFDDALRPIQQRVDDWYQQNRQAKQRLVEQVRELSAAAEPEQAARQAQQLQQQWKEVGHAGRRYETKLWQAFRDANDTLFSTLKDQRRQQRQAGDAGLQEWLQKANSFGDEITASSLDENNEKLQALAAELAALPDAVRQKGRRKLDALEHQLKKTERQQQAQQQRQKYTALAELLSVAPGESIDALGELPQWQQLDRQWQKNLREAGGDEQSRHKLTVALEMELSRPTPEHDVSLRQELQLAQLSARLERGERWSTDSLISAWLAHGVPATSEHELTVRFTRCLEVLARSGEAQDG</sequence>
<organism evidence="2 3">
    <name type="scientific">Alteromonas salexigens</name>
    <dbReference type="NCBI Taxonomy" id="2982530"/>
    <lineage>
        <taxon>Bacteria</taxon>
        <taxon>Pseudomonadati</taxon>
        <taxon>Pseudomonadota</taxon>
        <taxon>Gammaproteobacteria</taxon>
        <taxon>Alteromonadales</taxon>
        <taxon>Alteromonadaceae</taxon>
        <taxon>Alteromonas/Salinimonas group</taxon>
        <taxon>Alteromonas</taxon>
    </lineage>
</organism>
<keyword evidence="3" id="KW-1185">Reference proteome</keyword>
<dbReference type="RefSeq" id="WP_262993026.1">
    <property type="nucleotide sequence ID" value="NZ_JAOTJC010000006.1"/>
</dbReference>
<protein>
    <submittedName>
        <fullName evidence="2">DUF349 domain-containing protein</fullName>
    </submittedName>
</protein>
<keyword evidence="1" id="KW-0175">Coiled coil</keyword>
<dbReference type="EMBL" id="JAOTJC010000006">
    <property type="protein sequence ID" value="MCU7554350.1"/>
    <property type="molecule type" value="Genomic_DNA"/>
</dbReference>
<feature type="coiled-coil region" evidence="1">
    <location>
        <begin position="749"/>
        <end position="801"/>
    </location>
</feature>
<proteinExistence type="predicted"/>
<feature type="coiled-coil region" evidence="1">
    <location>
        <begin position="576"/>
        <end position="603"/>
    </location>
</feature>
<feature type="coiled-coil region" evidence="1">
    <location>
        <begin position="280"/>
        <end position="330"/>
    </location>
</feature>
<accession>A0ABT2VM17</accession>
<reference evidence="3" key="1">
    <citation type="submission" date="2023-07" db="EMBL/GenBank/DDBJ databases">
        <title>Study on multiphase classification of strain Alteromonas salexigens isolated from the Yellow Sea.</title>
        <authorList>
            <person name="Sun L."/>
        </authorList>
    </citation>
    <scope>NUCLEOTIDE SEQUENCE [LARGE SCALE GENOMIC DNA]</scope>
    <source>
        <strain evidence="3">ASW11-19</strain>
    </source>
</reference>
<evidence type="ECO:0000256" key="1">
    <source>
        <dbReference type="SAM" id="Coils"/>
    </source>
</evidence>
<comment type="caution">
    <text evidence="2">The sequence shown here is derived from an EMBL/GenBank/DDBJ whole genome shotgun (WGS) entry which is preliminary data.</text>
</comment>
<name>A0ABT2VM17_9ALTE</name>
<dbReference type="Pfam" id="PF03993">
    <property type="entry name" value="DUF349"/>
    <property type="match status" value="2"/>
</dbReference>
<gene>
    <name evidence="2" type="ORF">OCL06_07045</name>
</gene>